<sequence>MAIAIPPSSPSSQSPSPQPPHSRTAMCSARTSAKACFGKCCPPTRRCAATTCIVVCSTLVHILGIAATCFAPARPIVWTLPPLLVVSLILTTYLFFFAPPSAYNRGNARKQPPSPSQSPGSGTASPVRSGPTGARVFGIDPETIATQRSGSYSPTSATRRRTSGSAGGPNRPPAPETSDSLGSLLDALDHMHVSAPGTTSSTQNLLPDPTRSGSAAATALPPTHQHIPSLGQAPRTRPWYRSWRHILCLVLNPLIMLMWLVLLIYIVFFPYWFRNVDKVTFVRLGHVTDTSCHVAFRTPGTSKVAVQFRPLDVNPPASWTTTSPPMDVSAAGSDALGNVELTGLAPNTRYEYYLVDGQLGTRLAGDPILGGSFKTNYAVADARKAKASVAFGSCIKRDTPFFSESGIRGFRDLANRPELQSVDQMLFFGDWVYVDVPWFYKDSVEAFRWHYKNVMDVKEAREVSRRVNMYFTYDDHEISNNWNKGTSPPFPNANSVFSEYLAVTNPKPAAPDTVYFNHTTPPACFFFMDTRRYRTQPNTPTSSMLGADQLAYLKRWLTDPQPGCNWRFLVSSVPMTINWSIDDDTWYGFRNERRDLLHYIRDQGVKNVIVLSGDRHDVAAQRMDENRDVVEVSVSPVTNFHSPISVYRKDNGDEVLFKPPIGPVAVGVVEVEWEKVKFKVWDGSKISWEYEIVAK</sequence>
<evidence type="ECO:0000313" key="5">
    <source>
        <dbReference type="Proteomes" id="UP000193411"/>
    </source>
</evidence>
<dbReference type="PANTHER" id="PTHR43606">
    <property type="entry name" value="PHOSPHATASE, PUTATIVE (AFU_ORTHOLOGUE AFUA_6G08710)-RELATED"/>
    <property type="match status" value="1"/>
</dbReference>
<feature type="transmembrane region" description="Helical" evidence="2">
    <location>
        <begin position="246"/>
        <end position="273"/>
    </location>
</feature>
<evidence type="ECO:0000256" key="2">
    <source>
        <dbReference type="SAM" id="Phobius"/>
    </source>
</evidence>
<protein>
    <submittedName>
        <fullName evidence="4">PhoD-like phosphatase-domain-containing protein</fullName>
    </submittedName>
</protein>
<dbReference type="Pfam" id="PF09423">
    <property type="entry name" value="PhoD"/>
    <property type="match status" value="1"/>
</dbReference>
<feature type="domain" description="PhoD-like phosphatase metallophosphatase" evidence="3">
    <location>
        <begin position="405"/>
        <end position="642"/>
    </location>
</feature>
<dbReference type="Proteomes" id="UP000193411">
    <property type="component" value="Unassembled WGS sequence"/>
</dbReference>
<evidence type="ECO:0000259" key="3">
    <source>
        <dbReference type="Pfam" id="PF09423"/>
    </source>
</evidence>
<keyword evidence="2" id="KW-1133">Transmembrane helix</keyword>
<dbReference type="InterPro" id="IPR018946">
    <property type="entry name" value="PhoD-like_MPP"/>
</dbReference>
<feature type="compositionally biased region" description="Polar residues" evidence="1">
    <location>
        <begin position="196"/>
        <end position="215"/>
    </location>
</feature>
<evidence type="ECO:0000256" key="1">
    <source>
        <dbReference type="SAM" id="MobiDB-lite"/>
    </source>
</evidence>
<dbReference type="AlphaFoldDB" id="A0A1Y2HHS8"/>
<dbReference type="OrthoDB" id="2100241at2759"/>
<dbReference type="InterPro" id="IPR038607">
    <property type="entry name" value="PhoD-like_sf"/>
</dbReference>
<feature type="region of interest" description="Disordered" evidence="1">
    <location>
        <begin position="196"/>
        <end position="232"/>
    </location>
</feature>
<keyword evidence="2" id="KW-0812">Transmembrane</keyword>
<dbReference type="Gene3D" id="3.60.21.70">
    <property type="entry name" value="PhoD-like phosphatase"/>
    <property type="match status" value="1"/>
</dbReference>
<feature type="region of interest" description="Disordered" evidence="1">
    <location>
        <begin position="1"/>
        <end position="24"/>
    </location>
</feature>
<dbReference type="CDD" id="cd07389">
    <property type="entry name" value="MPP_PhoD"/>
    <property type="match status" value="1"/>
</dbReference>
<dbReference type="PANTHER" id="PTHR43606:SF2">
    <property type="entry name" value="ALKALINE PHOSPHATASE FAMILY PROTEIN (AFU_ORTHOLOGUE AFUA_5G03860)"/>
    <property type="match status" value="1"/>
</dbReference>
<keyword evidence="2" id="KW-0472">Membrane</keyword>
<dbReference type="InterPro" id="IPR052900">
    <property type="entry name" value="Phospholipid_Metab_Enz"/>
</dbReference>
<dbReference type="InterPro" id="IPR029052">
    <property type="entry name" value="Metallo-depent_PP-like"/>
</dbReference>
<name>A0A1Y2HHS8_9FUNG</name>
<feature type="transmembrane region" description="Helical" evidence="2">
    <location>
        <begin position="79"/>
        <end position="98"/>
    </location>
</feature>
<feature type="transmembrane region" description="Helical" evidence="2">
    <location>
        <begin position="52"/>
        <end position="73"/>
    </location>
</feature>
<organism evidence="4 5">
    <name type="scientific">Catenaria anguillulae PL171</name>
    <dbReference type="NCBI Taxonomy" id="765915"/>
    <lineage>
        <taxon>Eukaryota</taxon>
        <taxon>Fungi</taxon>
        <taxon>Fungi incertae sedis</taxon>
        <taxon>Blastocladiomycota</taxon>
        <taxon>Blastocladiomycetes</taxon>
        <taxon>Blastocladiales</taxon>
        <taxon>Catenariaceae</taxon>
        <taxon>Catenaria</taxon>
    </lineage>
</organism>
<reference evidence="4 5" key="1">
    <citation type="submission" date="2016-07" db="EMBL/GenBank/DDBJ databases">
        <title>Pervasive Adenine N6-methylation of Active Genes in Fungi.</title>
        <authorList>
            <consortium name="DOE Joint Genome Institute"/>
            <person name="Mondo S.J."/>
            <person name="Dannebaum R.O."/>
            <person name="Kuo R.C."/>
            <person name="Labutti K."/>
            <person name="Haridas S."/>
            <person name="Kuo A."/>
            <person name="Salamov A."/>
            <person name="Ahrendt S.R."/>
            <person name="Lipzen A."/>
            <person name="Sullivan W."/>
            <person name="Andreopoulos W.B."/>
            <person name="Clum A."/>
            <person name="Lindquist E."/>
            <person name="Daum C."/>
            <person name="Ramamoorthy G.K."/>
            <person name="Gryganskyi A."/>
            <person name="Culley D."/>
            <person name="Magnuson J.K."/>
            <person name="James T.Y."/>
            <person name="O'Malley M.A."/>
            <person name="Stajich J.E."/>
            <person name="Spatafora J.W."/>
            <person name="Visel A."/>
            <person name="Grigoriev I.V."/>
        </authorList>
    </citation>
    <scope>NUCLEOTIDE SEQUENCE [LARGE SCALE GENOMIC DNA]</scope>
    <source>
        <strain evidence="4 5">PL171</strain>
    </source>
</reference>
<proteinExistence type="predicted"/>
<dbReference type="EMBL" id="MCFL01000037">
    <property type="protein sequence ID" value="ORZ33243.1"/>
    <property type="molecule type" value="Genomic_DNA"/>
</dbReference>
<feature type="compositionally biased region" description="Polar residues" evidence="1">
    <location>
        <begin position="144"/>
        <end position="157"/>
    </location>
</feature>
<comment type="caution">
    <text evidence="4">The sequence shown here is derived from an EMBL/GenBank/DDBJ whole genome shotgun (WGS) entry which is preliminary data.</text>
</comment>
<feature type="region of interest" description="Disordered" evidence="1">
    <location>
        <begin position="106"/>
        <end position="181"/>
    </location>
</feature>
<accession>A0A1Y2HHS8</accession>
<evidence type="ECO:0000313" key="4">
    <source>
        <dbReference type="EMBL" id="ORZ33243.1"/>
    </source>
</evidence>
<keyword evidence="5" id="KW-1185">Reference proteome</keyword>
<dbReference type="STRING" id="765915.A0A1Y2HHS8"/>
<gene>
    <name evidence="4" type="ORF">BCR44DRAFT_1501365</name>
</gene>
<dbReference type="SUPFAM" id="SSF56300">
    <property type="entry name" value="Metallo-dependent phosphatases"/>
    <property type="match status" value="1"/>
</dbReference>